<name>A0A6G1J3X2_9PLEO</name>
<gene>
    <name evidence="2" type="ORF">K458DRAFT_21533</name>
</gene>
<keyword evidence="3" id="KW-1185">Reference proteome</keyword>
<dbReference type="OrthoDB" id="3687409at2759"/>
<proteinExistence type="predicted"/>
<protein>
    <submittedName>
        <fullName evidence="2">Uncharacterized protein</fullName>
    </submittedName>
</protein>
<evidence type="ECO:0000256" key="1">
    <source>
        <dbReference type="SAM" id="MobiDB-lite"/>
    </source>
</evidence>
<dbReference type="AlphaFoldDB" id="A0A6G1J3X2"/>
<accession>A0A6G1J3X2</accession>
<dbReference type="Proteomes" id="UP000799291">
    <property type="component" value="Unassembled WGS sequence"/>
</dbReference>
<reference evidence="2" key="1">
    <citation type="journal article" date="2020" name="Stud. Mycol.">
        <title>101 Dothideomycetes genomes: a test case for predicting lifestyles and emergence of pathogens.</title>
        <authorList>
            <person name="Haridas S."/>
            <person name="Albert R."/>
            <person name="Binder M."/>
            <person name="Bloem J."/>
            <person name="Labutti K."/>
            <person name="Salamov A."/>
            <person name="Andreopoulos B."/>
            <person name="Baker S."/>
            <person name="Barry K."/>
            <person name="Bills G."/>
            <person name="Bluhm B."/>
            <person name="Cannon C."/>
            <person name="Castanera R."/>
            <person name="Culley D."/>
            <person name="Daum C."/>
            <person name="Ezra D."/>
            <person name="Gonzalez J."/>
            <person name="Henrissat B."/>
            <person name="Kuo A."/>
            <person name="Liang C."/>
            <person name="Lipzen A."/>
            <person name="Lutzoni F."/>
            <person name="Magnuson J."/>
            <person name="Mondo S."/>
            <person name="Nolan M."/>
            <person name="Ohm R."/>
            <person name="Pangilinan J."/>
            <person name="Park H.-J."/>
            <person name="Ramirez L."/>
            <person name="Alfaro M."/>
            <person name="Sun H."/>
            <person name="Tritt A."/>
            <person name="Yoshinaga Y."/>
            <person name="Zwiers L.-H."/>
            <person name="Turgeon B."/>
            <person name="Goodwin S."/>
            <person name="Spatafora J."/>
            <person name="Crous P."/>
            <person name="Grigoriev I."/>
        </authorList>
    </citation>
    <scope>NUCLEOTIDE SEQUENCE</scope>
    <source>
        <strain evidence="2">CBS 122367</strain>
    </source>
</reference>
<feature type="region of interest" description="Disordered" evidence="1">
    <location>
        <begin position="69"/>
        <end position="104"/>
    </location>
</feature>
<evidence type="ECO:0000313" key="3">
    <source>
        <dbReference type="Proteomes" id="UP000799291"/>
    </source>
</evidence>
<evidence type="ECO:0000313" key="2">
    <source>
        <dbReference type="EMBL" id="KAF2685212.1"/>
    </source>
</evidence>
<sequence>MREKLLQIHVLNWRVIYEIQGRELLYRVGVSCGCPDPVPPHQIYESTRHSEGHAIEPSSLEFGKKMPSIMSAPSSISSSTKSTSSREMLSRPSSPLSSHPFLSPNRASTISSWTLSLPERESRPCDDEALSRDTAIEAYRQLKLALFSRSQTSSKLKAEHPKT</sequence>
<organism evidence="2 3">
    <name type="scientific">Lentithecium fluviatile CBS 122367</name>
    <dbReference type="NCBI Taxonomy" id="1168545"/>
    <lineage>
        <taxon>Eukaryota</taxon>
        <taxon>Fungi</taxon>
        <taxon>Dikarya</taxon>
        <taxon>Ascomycota</taxon>
        <taxon>Pezizomycotina</taxon>
        <taxon>Dothideomycetes</taxon>
        <taxon>Pleosporomycetidae</taxon>
        <taxon>Pleosporales</taxon>
        <taxon>Massarineae</taxon>
        <taxon>Lentitheciaceae</taxon>
        <taxon>Lentithecium</taxon>
    </lineage>
</organism>
<dbReference type="EMBL" id="MU005579">
    <property type="protein sequence ID" value="KAF2685212.1"/>
    <property type="molecule type" value="Genomic_DNA"/>
</dbReference>